<evidence type="ECO:0000313" key="2">
    <source>
        <dbReference type="EMBL" id="CAK7324453.1"/>
    </source>
</evidence>
<feature type="non-terminal residue" evidence="2">
    <location>
        <position position="1"/>
    </location>
</feature>
<evidence type="ECO:0000313" key="3">
    <source>
        <dbReference type="Proteomes" id="UP001314170"/>
    </source>
</evidence>
<comment type="caution">
    <text evidence="2">The sequence shown here is derived from an EMBL/GenBank/DDBJ whole genome shotgun (WGS) entry which is preliminary data.</text>
</comment>
<feature type="non-terminal residue" evidence="2">
    <location>
        <position position="70"/>
    </location>
</feature>
<evidence type="ECO:0000256" key="1">
    <source>
        <dbReference type="SAM" id="MobiDB-lite"/>
    </source>
</evidence>
<keyword evidence="3" id="KW-1185">Reference proteome</keyword>
<feature type="compositionally biased region" description="Basic and acidic residues" evidence="1">
    <location>
        <begin position="33"/>
        <end position="43"/>
    </location>
</feature>
<gene>
    <name evidence="2" type="ORF">DCAF_LOCUS2099</name>
</gene>
<proteinExistence type="predicted"/>
<feature type="compositionally biased region" description="Low complexity" evidence="1">
    <location>
        <begin position="13"/>
        <end position="31"/>
    </location>
</feature>
<dbReference type="AlphaFoldDB" id="A0AAV1QUC2"/>
<feature type="compositionally biased region" description="Polar residues" evidence="1">
    <location>
        <begin position="53"/>
        <end position="70"/>
    </location>
</feature>
<dbReference type="EMBL" id="CAWUPB010000351">
    <property type="protein sequence ID" value="CAK7324453.1"/>
    <property type="molecule type" value="Genomic_DNA"/>
</dbReference>
<reference evidence="2 3" key="1">
    <citation type="submission" date="2024-01" db="EMBL/GenBank/DDBJ databases">
        <authorList>
            <person name="Waweru B."/>
        </authorList>
    </citation>
    <scope>NUCLEOTIDE SEQUENCE [LARGE SCALE GENOMIC DNA]</scope>
</reference>
<dbReference type="Proteomes" id="UP001314170">
    <property type="component" value="Unassembled WGS sequence"/>
</dbReference>
<organism evidence="2 3">
    <name type="scientific">Dovyalis caffra</name>
    <dbReference type="NCBI Taxonomy" id="77055"/>
    <lineage>
        <taxon>Eukaryota</taxon>
        <taxon>Viridiplantae</taxon>
        <taxon>Streptophyta</taxon>
        <taxon>Embryophyta</taxon>
        <taxon>Tracheophyta</taxon>
        <taxon>Spermatophyta</taxon>
        <taxon>Magnoliopsida</taxon>
        <taxon>eudicotyledons</taxon>
        <taxon>Gunneridae</taxon>
        <taxon>Pentapetalae</taxon>
        <taxon>rosids</taxon>
        <taxon>fabids</taxon>
        <taxon>Malpighiales</taxon>
        <taxon>Salicaceae</taxon>
        <taxon>Flacourtieae</taxon>
        <taxon>Dovyalis</taxon>
    </lineage>
</organism>
<name>A0AAV1QUC2_9ROSI</name>
<accession>A0AAV1QUC2</accession>
<feature type="region of interest" description="Disordered" evidence="1">
    <location>
        <begin position="1"/>
        <end position="70"/>
    </location>
</feature>
<sequence length="70" mass="7117">VKDATRVLPTAGSSTPRASSRMPPRSSSQPPVHDGRAGSRDSSRASGCPNAPNEVSSSLPRADSGRSSSP</sequence>
<protein>
    <submittedName>
        <fullName evidence="2">Uncharacterized protein</fullName>
    </submittedName>
</protein>